<evidence type="ECO:0000259" key="10">
    <source>
        <dbReference type="Pfam" id="PF00710"/>
    </source>
</evidence>
<dbReference type="SFLD" id="SFLDS00057">
    <property type="entry name" value="Glutaminase/Asparaginase"/>
    <property type="match status" value="1"/>
</dbReference>
<dbReference type="Gene3D" id="1.25.40.20">
    <property type="entry name" value="Ankyrin repeat-containing domain"/>
    <property type="match status" value="1"/>
</dbReference>
<dbReference type="InterPro" id="IPR020827">
    <property type="entry name" value="Asparaginase/glutaminase_AS1"/>
</dbReference>
<organism evidence="12 13">
    <name type="scientific">Cerrena zonata</name>
    <dbReference type="NCBI Taxonomy" id="2478898"/>
    <lineage>
        <taxon>Eukaryota</taxon>
        <taxon>Fungi</taxon>
        <taxon>Dikarya</taxon>
        <taxon>Basidiomycota</taxon>
        <taxon>Agaricomycotina</taxon>
        <taxon>Agaricomycetes</taxon>
        <taxon>Polyporales</taxon>
        <taxon>Cerrenaceae</taxon>
        <taxon>Cerrena</taxon>
    </lineage>
</organism>
<dbReference type="Proteomes" id="UP001385951">
    <property type="component" value="Unassembled WGS sequence"/>
</dbReference>
<dbReference type="PANTHER" id="PTHR11707">
    <property type="entry name" value="L-ASPARAGINASE"/>
    <property type="match status" value="1"/>
</dbReference>
<dbReference type="EC" id="3.5.1.1" evidence="1"/>
<dbReference type="PIRSF" id="PIRSF001220">
    <property type="entry name" value="L-ASNase_gatD"/>
    <property type="match status" value="1"/>
</dbReference>
<dbReference type="PROSITE" id="PS00917">
    <property type="entry name" value="ASN_GLN_ASE_2"/>
    <property type="match status" value="1"/>
</dbReference>
<dbReference type="InterPro" id="IPR037152">
    <property type="entry name" value="L-asparaginase_N_sf"/>
</dbReference>
<feature type="region of interest" description="Disordered" evidence="9">
    <location>
        <begin position="66"/>
        <end position="104"/>
    </location>
</feature>
<dbReference type="InterPro" id="IPR027474">
    <property type="entry name" value="L-asparaginase_N"/>
</dbReference>
<dbReference type="EMBL" id="JASBNA010000003">
    <property type="protein sequence ID" value="KAK7693803.1"/>
    <property type="molecule type" value="Genomic_DNA"/>
</dbReference>
<dbReference type="GO" id="GO:0006528">
    <property type="term" value="P:asparagine metabolic process"/>
    <property type="evidence" value="ECO:0007669"/>
    <property type="project" value="UniProtKB-ARBA"/>
</dbReference>
<protein>
    <recommendedName>
        <fullName evidence="1">asparaginase</fullName>
        <ecNumber evidence="1">3.5.1.1</ecNumber>
    </recommendedName>
</protein>
<evidence type="ECO:0000256" key="2">
    <source>
        <dbReference type="ARBA" id="ARBA00022737"/>
    </source>
</evidence>
<evidence type="ECO:0000256" key="3">
    <source>
        <dbReference type="ARBA" id="ARBA00022801"/>
    </source>
</evidence>
<dbReference type="SMART" id="SM00870">
    <property type="entry name" value="Asparaginase"/>
    <property type="match status" value="1"/>
</dbReference>
<dbReference type="PROSITE" id="PS51732">
    <property type="entry name" value="ASN_GLN_ASE_3"/>
    <property type="match status" value="1"/>
</dbReference>
<accession>A0AAW0GKC3</accession>
<dbReference type="FunFam" id="3.40.50.1170:FF:000003">
    <property type="entry name" value="60 kDa lysophospholipase"/>
    <property type="match status" value="1"/>
</dbReference>
<dbReference type="InterPro" id="IPR006034">
    <property type="entry name" value="Asparaginase/glutaminase-like"/>
</dbReference>
<feature type="compositionally biased region" description="Polar residues" evidence="9">
    <location>
        <begin position="68"/>
        <end position="83"/>
    </location>
</feature>
<dbReference type="PRINTS" id="PR00139">
    <property type="entry name" value="ASNGLNASE"/>
</dbReference>
<feature type="domain" description="Asparaginase/glutaminase C-terminal" evidence="11">
    <location>
        <begin position="341"/>
        <end position="456"/>
    </location>
</feature>
<keyword evidence="4 6" id="KW-0040">ANK repeat</keyword>
<evidence type="ECO:0000256" key="4">
    <source>
        <dbReference type="ARBA" id="ARBA00023043"/>
    </source>
</evidence>
<dbReference type="InterPro" id="IPR036770">
    <property type="entry name" value="Ankyrin_rpt-contain_sf"/>
</dbReference>
<feature type="repeat" description="ANK" evidence="6">
    <location>
        <begin position="628"/>
        <end position="660"/>
    </location>
</feature>
<sequence>MELSQPSDESKVLMIYTGGTIGMLVGQQGYVPEPYFLTETLRSQHRFHDPHEESLFSHSASVEGFREWSNQSSKGSPSHSPTGSRPISPASPARPAPHQLPTLPVRSLRPIGQFGLSADRNAQPGTHVSSTKISENVYEAYLPTLVTPRTSANASNSKRIRYAILEVLLPVTCTTLRLKPAQWNPLLDSSNIEIDDWIRIATEIELNYATFDAFVVLHGTDTMSYTSSALGFLLEDLGKTVIVTGAQIPLSQLRNDAVDNLLGALTLAGHFIIPECCLYFNHTLHRGNRVSKVSSNAFNAFESPNFPPLVNVGIDITVNWNEVIRQTSLRRFKAHKQMSPHVATLRLFPGIPATTVRAFLLPPTRGVVLETFGAGNAPQRADLIAELKNACDRGVIIVAISQCAKGSVSAAYEAGRSLLMTGVVSGGDMTPECALTKLAYLLEKPELSIAQVRALMGTPLRGELTLPPSNMPTSRSQAVGIDNSLNNIQGLLTQAVRLSITQPHTPKIVIAPPETESKPDAADSTAPWTWTAAEAALTEVALYPFLMHLSAAKDDVDGIRFCLKSDPVFNEDPELLASRNTAIRGGIVNCIDPGSGRSPLHVAALNGGIGCVEVLLETGALVHLRDNLGHTALYYAARQGHERVVDILLKAGANLGGSDLEGGFASLIIKRATLANDERATKIWAMTGQH</sequence>
<evidence type="ECO:0000313" key="12">
    <source>
        <dbReference type="EMBL" id="KAK7693803.1"/>
    </source>
</evidence>
<feature type="repeat" description="ANK" evidence="6">
    <location>
        <begin position="595"/>
        <end position="627"/>
    </location>
</feature>
<dbReference type="InterPro" id="IPR027475">
    <property type="entry name" value="Asparaginase/glutaminase_AS2"/>
</dbReference>
<evidence type="ECO:0000256" key="5">
    <source>
        <dbReference type="ARBA" id="ARBA00061199"/>
    </source>
</evidence>
<evidence type="ECO:0000313" key="13">
    <source>
        <dbReference type="Proteomes" id="UP001385951"/>
    </source>
</evidence>
<dbReference type="PANTHER" id="PTHR11707:SF28">
    <property type="entry name" value="60 KDA LYSOPHOSPHOLIPASE"/>
    <property type="match status" value="1"/>
</dbReference>
<dbReference type="Gene3D" id="3.40.50.1170">
    <property type="entry name" value="L-asparaginase, N-terminal domain"/>
    <property type="match status" value="1"/>
</dbReference>
<dbReference type="PROSITE" id="PS50297">
    <property type="entry name" value="ANK_REP_REGION"/>
    <property type="match status" value="2"/>
</dbReference>
<dbReference type="PIRSF" id="PIRSF500176">
    <property type="entry name" value="L_ASNase"/>
    <property type="match status" value="1"/>
</dbReference>
<reference evidence="12 13" key="1">
    <citation type="submission" date="2022-09" db="EMBL/GenBank/DDBJ databases">
        <authorList>
            <person name="Palmer J.M."/>
        </authorList>
    </citation>
    <scope>NUCLEOTIDE SEQUENCE [LARGE SCALE GENOMIC DNA]</scope>
    <source>
        <strain evidence="12 13">DSM 7382</strain>
    </source>
</reference>
<gene>
    <name evidence="12" type="ORF">QCA50_003375</name>
</gene>
<dbReference type="SUPFAM" id="SSF53774">
    <property type="entry name" value="Glutaminase/Asparaginase"/>
    <property type="match status" value="2"/>
</dbReference>
<keyword evidence="2" id="KW-0677">Repeat</keyword>
<dbReference type="GO" id="GO:0004067">
    <property type="term" value="F:asparaginase activity"/>
    <property type="evidence" value="ECO:0007669"/>
    <property type="project" value="UniProtKB-UniRule"/>
</dbReference>
<dbReference type="InterPro" id="IPR040919">
    <property type="entry name" value="Asparaginase_C"/>
</dbReference>
<dbReference type="InterPro" id="IPR002110">
    <property type="entry name" value="Ankyrin_rpt"/>
</dbReference>
<proteinExistence type="inferred from homology"/>
<evidence type="ECO:0000256" key="1">
    <source>
        <dbReference type="ARBA" id="ARBA00012920"/>
    </source>
</evidence>
<dbReference type="InterPro" id="IPR027473">
    <property type="entry name" value="L-asparaginase_C"/>
</dbReference>
<evidence type="ECO:0000256" key="7">
    <source>
        <dbReference type="PROSITE-ProRule" id="PRU10099"/>
    </source>
</evidence>
<evidence type="ECO:0000256" key="6">
    <source>
        <dbReference type="PROSITE-ProRule" id="PRU00023"/>
    </source>
</evidence>
<keyword evidence="3" id="KW-0378">Hydrolase</keyword>
<dbReference type="CDD" id="cd08963">
    <property type="entry name" value="L-asparaginase_I"/>
    <property type="match status" value="1"/>
</dbReference>
<evidence type="ECO:0000256" key="8">
    <source>
        <dbReference type="PROSITE-ProRule" id="PRU10100"/>
    </source>
</evidence>
<keyword evidence="13" id="KW-1185">Reference proteome</keyword>
<dbReference type="PROSITE" id="PS00144">
    <property type="entry name" value="ASN_GLN_ASE_1"/>
    <property type="match status" value="1"/>
</dbReference>
<dbReference type="InterPro" id="IPR041725">
    <property type="entry name" value="L-asparaginase_I"/>
</dbReference>
<dbReference type="Pfam" id="PF00710">
    <property type="entry name" value="Asparaginase"/>
    <property type="match status" value="1"/>
</dbReference>
<dbReference type="InterPro" id="IPR036152">
    <property type="entry name" value="Asp/glu_Ase-like_sf"/>
</dbReference>
<feature type="active site" evidence="7">
    <location>
        <position position="20"/>
    </location>
</feature>
<dbReference type="FunFam" id="3.40.50.40:FF:000001">
    <property type="entry name" value="L-asparaginase 1"/>
    <property type="match status" value="1"/>
</dbReference>
<comment type="caution">
    <text evidence="12">The sequence shown here is derived from an EMBL/GenBank/DDBJ whole genome shotgun (WGS) entry which is preliminary data.</text>
</comment>
<dbReference type="Gene3D" id="3.40.50.40">
    <property type="match status" value="1"/>
</dbReference>
<dbReference type="SMART" id="SM00248">
    <property type="entry name" value="ANK"/>
    <property type="match status" value="2"/>
</dbReference>
<feature type="compositionally biased region" description="Low complexity" evidence="9">
    <location>
        <begin position="84"/>
        <end position="97"/>
    </location>
</feature>
<dbReference type="AlphaFoldDB" id="A0AAW0GKC3"/>
<dbReference type="Pfam" id="PF17763">
    <property type="entry name" value="Asparaginase_C"/>
    <property type="match status" value="1"/>
</dbReference>
<dbReference type="PROSITE" id="PS50088">
    <property type="entry name" value="ANK_REPEAT"/>
    <property type="match status" value="2"/>
</dbReference>
<dbReference type="SUPFAM" id="SSF48403">
    <property type="entry name" value="Ankyrin repeat"/>
    <property type="match status" value="1"/>
</dbReference>
<evidence type="ECO:0000256" key="9">
    <source>
        <dbReference type="SAM" id="MobiDB-lite"/>
    </source>
</evidence>
<evidence type="ECO:0000259" key="11">
    <source>
        <dbReference type="Pfam" id="PF17763"/>
    </source>
</evidence>
<feature type="domain" description="L-asparaginase N-terminal" evidence="10">
    <location>
        <begin position="183"/>
        <end position="322"/>
    </location>
</feature>
<dbReference type="Pfam" id="PF12796">
    <property type="entry name" value="Ank_2"/>
    <property type="match status" value="1"/>
</dbReference>
<comment type="similarity">
    <text evidence="5">In the N-terminal section; belongs to the asparaginase 1 family.</text>
</comment>
<name>A0AAW0GKC3_9APHY</name>
<feature type="active site" evidence="8">
    <location>
        <position position="220"/>
    </location>
</feature>